<reference evidence="2 3" key="1">
    <citation type="submission" date="2016-03" db="EMBL/GenBank/DDBJ databases">
        <authorList>
            <person name="Ploux O."/>
        </authorList>
    </citation>
    <scope>NUCLEOTIDE SEQUENCE [LARGE SCALE GENOMIC DNA]</scope>
    <source>
        <strain evidence="2 3">R0</strain>
    </source>
</reference>
<dbReference type="AlphaFoldDB" id="A0A150WRM0"/>
<gene>
    <name evidence="2" type="ORF">AZI86_08100</name>
</gene>
<sequence>MRLKCLCIGILFSWSWAFADESSVYLCGLGSKPGGEVVVRLKQYFDLAQNMTLGKIDRIYNAEVLESSDTKVYQIPIFQQDYYLQLWYGSDVSVEAQLLYDQGNSAFHAIYKKKTEKLNLICHKTHD</sequence>
<feature type="chain" id="PRO_5007573516" evidence="1">
    <location>
        <begin position="20"/>
        <end position="127"/>
    </location>
</feature>
<evidence type="ECO:0000313" key="2">
    <source>
        <dbReference type="EMBL" id="KYG66974.1"/>
    </source>
</evidence>
<evidence type="ECO:0000256" key="1">
    <source>
        <dbReference type="SAM" id="SignalP"/>
    </source>
</evidence>
<comment type="caution">
    <text evidence="2">The sequence shown here is derived from an EMBL/GenBank/DDBJ whole genome shotgun (WGS) entry which is preliminary data.</text>
</comment>
<dbReference type="OrthoDB" id="5294276at2"/>
<dbReference type="EMBL" id="LUKE01000001">
    <property type="protein sequence ID" value="KYG66974.1"/>
    <property type="molecule type" value="Genomic_DNA"/>
</dbReference>
<proteinExistence type="predicted"/>
<name>A0A150WRM0_BDEBC</name>
<protein>
    <submittedName>
        <fullName evidence="2">Uncharacterized protein</fullName>
    </submittedName>
</protein>
<keyword evidence="1" id="KW-0732">Signal</keyword>
<dbReference type="Proteomes" id="UP000075320">
    <property type="component" value="Unassembled WGS sequence"/>
</dbReference>
<feature type="signal peptide" evidence="1">
    <location>
        <begin position="1"/>
        <end position="19"/>
    </location>
</feature>
<dbReference type="RefSeq" id="WP_061834551.1">
    <property type="nucleotide sequence ID" value="NZ_LUKE01000001.1"/>
</dbReference>
<accession>A0A150WRM0</accession>
<organism evidence="2 3">
    <name type="scientific">Bdellovibrio bacteriovorus</name>
    <dbReference type="NCBI Taxonomy" id="959"/>
    <lineage>
        <taxon>Bacteria</taxon>
        <taxon>Pseudomonadati</taxon>
        <taxon>Bdellovibrionota</taxon>
        <taxon>Bdellovibrionia</taxon>
        <taxon>Bdellovibrionales</taxon>
        <taxon>Pseudobdellovibrionaceae</taxon>
        <taxon>Bdellovibrio</taxon>
    </lineage>
</organism>
<keyword evidence="3" id="KW-1185">Reference proteome</keyword>
<evidence type="ECO:0000313" key="3">
    <source>
        <dbReference type="Proteomes" id="UP000075320"/>
    </source>
</evidence>